<dbReference type="InterPro" id="IPR001810">
    <property type="entry name" value="F-box_dom"/>
</dbReference>
<comment type="caution">
    <text evidence="2">The sequence shown here is derived from an EMBL/GenBank/DDBJ whole genome shotgun (WGS) entry which is preliminary data.</text>
</comment>
<dbReference type="PANTHER" id="PTHR31672">
    <property type="entry name" value="BNACNNG10540D PROTEIN"/>
    <property type="match status" value="1"/>
</dbReference>
<dbReference type="SUPFAM" id="SSF81383">
    <property type="entry name" value="F-box domain"/>
    <property type="match status" value="1"/>
</dbReference>
<gene>
    <name evidence="2" type="ORF">DH2020_030653</name>
</gene>
<accession>A0ABR0VK61</accession>
<dbReference type="InterPro" id="IPR006527">
    <property type="entry name" value="F-box-assoc_dom_typ1"/>
</dbReference>
<dbReference type="EMBL" id="JABTTQ020001087">
    <property type="protein sequence ID" value="KAK6135605.1"/>
    <property type="molecule type" value="Genomic_DNA"/>
</dbReference>
<evidence type="ECO:0000259" key="1">
    <source>
        <dbReference type="PROSITE" id="PS50181"/>
    </source>
</evidence>
<dbReference type="Gene3D" id="1.20.1280.50">
    <property type="match status" value="1"/>
</dbReference>
<dbReference type="PROSITE" id="PS50181">
    <property type="entry name" value="FBOX"/>
    <property type="match status" value="1"/>
</dbReference>
<organism evidence="2 3">
    <name type="scientific">Rehmannia glutinosa</name>
    <name type="common">Chinese foxglove</name>
    <dbReference type="NCBI Taxonomy" id="99300"/>
    <lineage>
        <taxon>Eukaryota</taxon>
        <taxon>Viridiplantae</taxon>
        <taxon>Streptophyta</taxon>
        <taxon>Embryophyta</taxon>
        <taxon>Tracheophyta</taxon>
        <taxon>Spermatophyta</taxon>
        <taxon>Magnoliopsida</taxon>
        <taxon>eudicotyledons</taxon>
        <taxon>Gunneridae</taxon>
        <taxon>Pentapetalae</taxon>
        <taxon>asterids</taxon>
        <taxon>lamiids</taxon>
        <taxon>Lamiales</taxon>
        <taxon>Orobanchaceae</taxon>
        <taxon>Rehmannieae</taxon>
        <taxon>Rehmannia</taxon>
    </lineage>
</organism>
<dbReference type="CDD" id="cd22157">
    <property type="entry name" value="F-box_AtFBW1-like"/>
    <property type="match status" value="1"/>
</dbReference>
<name>A0ABR0VK61_REHGL</name>
<proteinExistence type="predicted"/>
<dbReference type="NCBIfam" id="TIGR01640">
    <property type="entry name" value="F_box_assoc_1"/>
    <property type="match status" value="1"/>
</dbReference>
<evidence type="ECO:0000313" key="2">
    <source>
        <dbReference type="EMBL" id="KAK6135605.1"/>
    </source>
</evidence>
<evidence type="ECO:0000313" key="3">
    <source>
        <dbReference type="Proteomes" id="UP001318860"/>
    </source>
</evidence>
<dbReference type="Pfam" id="PF00646">
    <property type="entry name" value="F-box"/>
    <property type="match status" value="1"/>
</dbReference>
<dbReference type="PANTHER" id="PTHR31672:SF13">
    <property type="entry name" value="F-BOX PROTEIN CPR30-LIKE"/>
    <property type="match status" value="1"/>
</dbReference>
<dbReference type="InterPro" id="IPR017451">
    <property type="entry name" value="F-box-assoc_interact_dom"/>
</dbReference>
<dbReference type="InterPro" id="IPR036047">
    <property type="entry name" value="F-box-like_dom_sf"/>
</dbReference>
<dbReference type="Proteomes" id="UP001318860">
    <property type="component" value="Unassembled WGS sequence"/>
</dbReference>
<sequence length="354" mass="40561">MLQNCDLPGDVLVVILLKLPIKSLLRCKTVCKSWYAFLNSHNFVQMHLRQPTTEKLLLPSYASAETFLIIENDKCDEAELPFMFAYKSSLQDSCNGLVCLSVNDGDRSRIILWNPATRKHRAIGVPHSFTDYLNYIGLGFSPELDDYKIIWIPSSSVRTPENYSEMNLWVYSLRSGSWKMVEILPYAYYLWPPTSINGCMHWITCNQSAEDRILTIDLCSDRLQYLDLPFSFHSSIDNSIALAVINGSLSAVISLEVEGMSKHFEVWVMAEYGVKDSWTRRFVVGPFSYISRPVGSWRERKLLFIDYVEEEDKFLSCDIFTNVVDFECSGFHCLPPINYIESIESVNGRRTPAA</sequence>
<dbReference type="InterPro" id="IPR050796">
    <property type="entry name" value="SCF_F-box_component"/>
</dbReference>
<reference evidence="2 3" key="1">
    <citation type="journal article" date="2021" name="Comput. Struct. Biotechnol. J.">
        <title>De novo genome assembly of the potent medicinal plant Rehmannia glutinosa using nanopore technology.</title>
        <authorList>
            <person name="Ma L."/>
            <person name="Dong C."/>
            <person name="Song C."/>
            <person name="Wang X."/>
            <person name="Zheng X."/>
            <person name="Niu Y."/>
            <person name="Chen S."/>
            <person name="Feng W."/>
        </authorList>
    </citation>
    <scope>NUCLEOTIDE SEQUENCE [LARGE SCALE GENOMIC DNA]</scope>
    <source>
        <strain evidence="2">DH-2019</strain>
    </source>
</reference>
<dbReference type="Pfam" id="PF07734">
    <property type="entry name" value="FBA_1"/>
    <property type="match status" value="1"/>
</dbReference>
<dbReference type="SUPFAM" id="SSF50965">
    <property type="entry name" value="Galactose oxidase, central domain"/>
    <property type="match status" value="1"/>
</dbReference>
<dbReference type="SMART" id="SM00256">
    <property type="entry name" value="FBOX"/>
    <property type="match status" value="1"/>
</dbReference>
<feature type="domain" description="F-box" evidence="1">
    <location>
        <begin position="1"/>
        <end position="46"/>
    </location>
</feature>
<keyword evidence="3" id="KW-1185">Reference proteome</keyword>
<dbReference type="InterPro" id="IPR011043">
    <property type="entry name" value="Gal_Oxase/kelch_b-propeller"/>
</dbReference>
<protein>
    <recommendedName>
        <fullName evidence="1">F-box domain-containing protein</fullName>
    </recommendedName>
</protein>